<dbReference type="Pfam" id="PF01066">
    <property type="entry name" value="CDP-OH_P_transf"/>
    <property type="match status" value="1"/>
</dbReference>
<dbReference type="InterPro" id="IPR043130">
    <property type="entry name" value="CDP-OH_PTrfase_TM_dom"/>
</dbReference>
<accession>A0ABW4R4Y3</accession>
<evidence type="ECO:0000256" key="3">
    <source>
        <dbReference type="SAM" id="Phobius"/>
    </source>
</evidence>
<comment type="caution">
    <text evidence="4">The sequence shown here is derived from an EMBL/GenBank/DDBJ whole genome shotgun (WGS) entry which is preliminary data.</text>
</comment>
<organism evidence="4 5">
    <name type="scientific">Paracoccus pacificus</name>
    <dbReference type="NCBI Taxonomy" id="1463598"/>
    <lineage>
        <taxon>Bacteria</taxon>
        <taxon>Pseudomonadati</taxon>
        <taxon>Pseudomonadota</taxon>
        <taxon>Alphaproteobacteria</taxon>
        <taxon>Rhodobacterales</taxon>
        <taxon>Paracoccaceae</taxon>
        <taxon>Paracoccus</taxon>
    </lineage>
</organism>
<dbReference type="InterPro" id="IPR048254">
    <property type="entry name" value="CDP_ALCOHOL_P_TRANSF_CS"/>
</dbReference>
<sequence length="232" mass="24680">MPTCLCLAGLIGAGALICVLVLLRPGLPWSLHLSALIAPYVAFLAVWLLVAGLFRRHVPHDRFGPANTVTLVRAALVCGLLGPLIWGAAAGWGVALTGAVALMLDGVDGWLARRTHLVSDFGARFDMEVDAALGLVLALHAYRGTAAGIEVLALGMVRYVFVAAAAVWPWLLDPLPESRRRKVICVLQLAILVLLQVPGLSGDAAILLARAALAAVLWSFFADIMWLRARRG</sequence>
<dbReference type="GO" id="GO:0016740">
    <property type="term" value="F:transferase activity"/>
    <property type="evidence" value="ECO:0007669"/>
    <property type="project" value="UniProtKB-KW"/>
</dbReference>
<keyword evidence="1 2" id="KW-0808">Transferase</keyword>
<feature type="transmembrane region" description="Helical" evidence="3">
    <location>
        <begin position="183"/>
        <end position="201"/>
    </location>
</feature>
<dbReference type="InterPro" id="IPR000462">
    <property type="entry name" value="CDP-OH_P_trans"/>
</dbReference>
<dbReference type="Gene3D" id="1.20.120.1760">
    <property type="match status" value="1"/>
</dbReference>
<keyword evidence="5" id="KW-1185">Reference proteome</keyword>
<keyword evidence="3" id="KW-0472">Membrane</keyword>
<dbReference type="EC" id="2.7.8.-" evidence="4"/>
<feature type="transmembrane region" description="Helical" evidence="3">
    <location>
        <begin position="66"/>
        <end position="86"/>
    </location>
</feature>
<keyword evidence="3" id="KW-1133">Transmembrane helix</keyword>
<dbReference type="EMBL" id="JBHUEN010000016">
    <property type="protein sequence ID" value="MFD1881247.1"/>
    <property type="molecule type" value="Genomic_DNA"/>
</dbReference>
<dbReference type="Proteomes" id="UP001597213">
    <property type="component" value="Unassembled WGS sequence"/>
</dbReference>
<comment type="similarity">
    <text evidence="2">Belongs to the CDP-alcohol phosphatidyltransferase class-I family.</text>
</comment>
<evidence type="ECO:0000313" key="5">
    <source>
        <dbReference type="Proteomes" id="UP001597213"/>
    </source>
</evidence>
<protein>
    <submittedName>
        <fullName evidence="4">CDP-alcohol phosphatidyltransferase family protein</fullName>
        <ecNumber evidence="4">2.7.8.-</ecNumber>
    </submittedName>
</protein>
<evidence type="ECO:0000256" key="2">
    <source>
        <dbReference type="RuleBase" id="RU003750"/>
    </source>
</evidence>
<name>A0ABW4R4Y3_9RHOB</name>
<proteinExistence type="inferred from homology"/>
<evidence type="ECO:0000256" key="1">
    <source>
        <dbReference type="ARBA" id="ARBA00022679"/>
    </source>
</evidence>
<gene>
    <name evidence="4" type="ORF">ACFSCT_05895</name>
</gene>
<reference evidence="5" key="1">
    <citation type="journal article" date="2019" name="Int. J. Syst. Evol. Microbiol.">
        <title>The Global Catalogue of Microorganisms (GCM) 10K type strain sequencing project: providing services to taxonomists for standard genome sequencing and annotation.</title>
        <authorList>
            <consortium name="The Broad Institute Genomics Platform"/>
            <consortium name="The Broad Institute Genome Sequencing Center for Infectious Disease"/>
            <person name="Wu L."/>
            <person name="Ma J."/>
        </authorList>
    </citation>
    <scope>NUCLEOTIDE SEQUENCE [LARGE SCALE GENOMIC DNA]</scope>
    <source>
        <strain evidence="5">CCUG 56029</strain>
    </source>
</reference>
<evidence type="ECO:0000313" key="4">
    <source>
        <dbReference type="EMBL" id="MFD1881247.1"/>
    </source>
</evidence>
<dbReference type="PROSITE" id="PS00379">
    <property type="entry name" value="CDP_ALCOHOL_P_TRANSF"/>
    <property type="match status" value="1"/>
</dbReference>
<keyword evidence="3" id="KW-0812">Transmembrane</keyword>
<feature type="transmembrane region" description="Helical" evidence="3">
    <location>
        <begin position="207"/>
        <end position="227"/>
    </location>
</feature>
<feature type="transmembrane region" description="Helical" evidence="3">
    <location>
        <begin position="31"/>
        <end position="54"/>
    </location>
</feature>
<feature type="transmembrane region" description="Helical" evidence="3">
    <location>
        <begin position="148"/>
        <end position="171"/>
    </location>
</feature>